<feature type="non-terminal residue" evidence="1">
    <location>
        <position position="1"/>
    </location>
</feature>
<keyword evidence="2" id="KW-1185">Reference proteome</keyword>
<evidence type="ECO:0000313" key="1">
    <source>
        <dbReference type="EMBL" id="GFT74576.1"/>
    </source>
</evidence>
<proteinExistence type="predicted"/>
<comment type="caution">
    <text evidence="1">The sequence shown here is derived from an EMBL/GenBank/DDBJ whole genome shotgun (WGS) entry which is preliminary data.</text>
</comment>
<reference evidence="1" key="1">
    <citation type="submission" date="2020-08" db="EMBL/GenBank/DDBJ databases">
        <title>Multicomponent nature underlies the extraordinary mechanical properties of spider dragline silk.</title>
        <authorList>
            <person name="Kono N."/>
            <person name="Nakamura H."/>
            <person name="Mori M."/>
            <person name="Yoshida Y."/>
            <person name="Ohtoshi R."/>
            <person name="Malay A.D."/>
            <person name="Moran D.A.P."/>
            <person name="Tomita M."/>
            <person name="Numata K."/>
            <person name="Arakawa K."/>
        </authorList>
    </citation>
    <scope>NUCLEOTIDE SEQUENCE</scope>
</reference>
<protein>
    <submittedName>
        <fullName evidence="1">Uncharacterized protein</fullName>
    </submittedName>
</protein>
<name>A0A8X6PPF4_NEPPI</name>
<accession>A0A8X6PPF4</accession>
<dbReference type="Proteomes" id="UP000887013">
    <property type="component" value="Unassembled WGS sequence"/>
</dbReference>
<dbReference type="AlphaFoldDB" id="A0A8X6PPF4"/>
<evidence type="ECO:0000313" key="2">
    <source>
        <dbReference type="Proteomes" id="UP000887013"/>
    </source>
</evidence>
<organism evidence="1 2">
    <name type="scientific">Nephila pilipes</name>
    <name type="common">Giant wood spider</name>
    <name type="synonym">Nephila maculata</name>
    <dbReference type="NCBI Taxonomy" id="299642"/>
    <lineage>
        <taxon>Eukaryota</taxon>
        <taxon>Metazoa</taxon>
        <taxon>Ecdysozoa</taxon>
        <taxon>Arthropoda</taxon>
        <taxon>Chelicerata</taxon>
        <taxon>Arachnida</taxon>
        <taxon>Araneae</taxon>
        <taxon>Araneomorphae</taxon>
        <taxon>Entelegynae</taxon>
        <taxon>Araneoidea</taxon>
        <taxon>Nephilidae</taxon>
        <taxon>Nephila</taxon>
    </lineage>
</organism>
<sequence>HLTHSLVVSCVRFRIAHPWFSDDLDQVDQVIFVGSILGQVQRSVGTGILGFANIAGRVQDDGYQDSAGQGCARVKISIDGKTTIGSGGKTLSGFKLPAL</sequence>
<gene>
    <name evidence="1" type="ORF">NPIL_575771</name>
</gene>
<dbReference type="EMBL" id="BMAW01070694">
    <property type="protein sequence ID" value="GFT74576.1"/>
    <property type="molecule type" value="Genomic_DNA"/>
</dbReference>